<organism evidence="2 3">
    <name type="scientific">Rosa chinensis</name>
    <name type="common">China rose</name>
    <dbReference type="NCBI Taxonomy" id="74649"/>
    <lineage>
        <taxon>Eukaryota</taxon>
        <taxon>Viridiplantae</taxon>
        <taxon>Streptophyta</taxon>
        <taxon>Embryophyta</taxon>
        <taxon>Tracheophyta</taxon>
        <taxon>Spermatophyta</taxon>
        <taxon>Magnoliopsida</taxon>
        <taxon>eudicotyledons</taxon>
        <taxon>Gunneridae</taxon>
        <taxon>Pentapetalae</taxon>
        <taxon>rosids</taxon>
        <taxon>fabids</taxon>
        <taxon>Rosales</taxon>
        <taxon>Rosaceae</taxon>
        <taxon>Rosoideae</taxon>
        <taxon>Rosoideae incertae sedis</taxon>
        <taxon>Rosa</taxon>
    </lineage>
</organism>
<dbReference type="InterPro" id="IPR036047">
    <property type="entry name" value="F-box-like_dom_sf"/>
</dbReference>
<proteinExistence type="predicted"/>
<dbReference type="Gene3D" id="3.80.10.10">
    <property type="entry name" value="Ribonuclease Inhibitor"/>
    <property type="match status" value="1"/>
</dbReference>
<name>A0A2P6SJY7_ROSCH</name>
<gene>
    <name evidence="2" type="ORF">RchiOBHm_Chr1g0365201</name>
</gene>
<feature type="domain" description="F-box" evidence="1">
    <location>
        <begin position="1"/>
        <end position="54"/>
    </location>
</feature>
<dbReference type="Gramene" id="PRQ58986">
    <property type="protein sequence ID" value="PRQ58986"/>
    <property type="gene ID" value="RchiOBHm_Chr1g0365201"/>
</dbReference>
<dbReference type="SUPFAM" id="SSF52047">
    <property type="entry name" value="RNI-like"/>
    <property type="match status" value="1"/>
</dbReference>
<dbReference type="Pfam" id="PF00646">
    <property type="entry name" value="F-box"/>
    <property type="match status" value="1"/>
</dbReference>
<evidence type="ECO:0000313" key="3">
    <source>
        <dbReference type="Proteomes" id="UP000238479"/>
    </source>
</evidence>
<dbReference type="InterPro" id="IPR001810">
    <property type="entry name" value="F-box_dom"/>
</dbReference>
<dbReference type="InterPro" id="IPR055411">
    <property type="entry name" value="LRR_FXL15/At3g58940/PEG3-like"/>
</dbReference>
<dbReference type="EMBL" id="PDCK01000039">
    <property type="protein sequence ID" value="PRQ58986.1"/>
    <property type="molecule type" value="Genomic_DNA"/>
</dbReference>
<dbReference type="PANTHER" id="PTHR31900:SF30">
    <property type="entry name" value="SUPERFAMILY PROTEIN, PUTATIVE-RELATED"/>
    <property type="match status" value="1"/>
</dbReference>
<sequence>MALLPDLVINQIFRLVTTKTAVRMSFLSKQWEGMLSSLPMLDFDEGGDHRFDQNDNFIQHSKFINILQKYWELCEKDREATKTTPLDKFRLRMTRYSSRDASMVYKLLSSSIERSVKELDISLRGCTVKNYYYLCRTNLINAKTLTTLNLEYVRMKNIDSCVEPIDYSISLRLLPSLKTMSLKTVQFDHNALFFLVWECPFIEHLSLASCSFELSEIRLLSPTLKSLEIKHCKASQAVLYVEDLESLSIVSSDFPLEGVILERCFKLKHVNICAQFLEWFYLQGQCHDVNAVIDAPALFFFSFRGHLESKFSLKAPNLRKSRIILLNEELSSFTGQWKHFPKLKDFLQEFGSCKEMVLYVDDFEVLIFPEDFRKTLASPILADLEFLELTIENPPTYERDKQNLKDSLHWMAPALKLIESDVYLN</sequence>
<dbReference type="Proteomes" id="UP000238479">
    <property type="component" value="Chromosome 1"/>
</dbReference>
<reference evidence="2 3" key="1">
    <citation type="journal article" date="2018" name="Nat. Genet.">
        <title>The Rosa genome provides new insights in the design of modern roses.</title>
        <authorList>
            <person name="Bendahmane M."/>
        </authorList>
    </citation>
    <scope>NUCLEOTIDE SEQUENCE [LARGE SCALE GENOMIC DNA]</scope>
    <source>
        <strain evidence="3">cv. Old Blush</strain>
    </source>
</reference>
<comment type="caution">
    <text evidence="2">The sequence shown here is derived from an EMBL/GenBank/DDBJ whole genome shotgun (WGS) entry which is preliminary data.</text>
</comment>
<dbReference type="PROSITE" id="PS50181">
    <property type="entry name" value="FBOX"/>
    <property type="match status" value="1"/>
</dbReference>
<dbReference type="OMA" id="NITTICS"/>
<dbReference type="Pfam" id="PF24758">
    <property type="entry name" value="LRR_At5g56370"/>
    <property type="match status" value="1"/>
</dbReference>
<dbReference type="STRING" id="74649.A0A2P6SJY7"/>
<evidence type="ECO:0000313" key="2">
    <source>
        <dbReference type="EMBL" id="PRQ58986.1"/>
    </source>
</evidence>
<dbReference type="PANTHER" id="PTHR31900">
    <property type="entry name" value="F-BOX/RNI SUPERFAMILY PROTEIN-RELATED"/>
    <property type="match status" value="1"/>
</dbReference>
<keyword evidence="3" id="KW-1185">Reference proteome</keyword>
<dbReference type="SUPFAM" id="SSF81383">
    <property type="entry name" value="F-box domain"/>
    <property type="match status" value="1"/>
</dbReference>
<dbReference type="OrthoDB" id="1166558at2759"/>
<accession>A0A2P6SJY7</accession>
<dbReference type="InterPro" id="IPR032675">
    <property type="entry name" value="LRR_dom_sf"/>
</dbReference>
<evidence type="ECO:0000259" key="1">
    <source>
        <dbReference type="PROSITE" id="PS50181"/>
    </source>
</evidence>
<dbReference type="InterPro" id="IPR050232">
    <property type="entry name" value="FBL13/AtMIF1-like"/>
</dbReference>
<dbReference type="AlphaFoldDB" id="A0A2P6SJY7"/>
<protein>
    <submittedName>
        <fullName evidence="2">Putative F-box domain, leucine-rich repeat domain, L domain-containing protein</fullName>
    </submittedName>
</protein>